<dbReference type="PANTHER" id="PTHR44873">
    <property type="entry name" value="DNAJ HOMOLOG SUBFAMILY C MEMBER 30, MITOCHONDRIAL"/>
    <property type="match status" value="1"/>
</dbReference>
<keyword evidence="3" id="KW-0472">Membrane</keyword>
<keyword evidence="3" id="KW-1133">Transmembrane helix</keyword>
<evidence type="ECO:0000256" key="2">
    <source>
        <dbReference type="SAM" id="MobiDB-lite"/>
    </source>
</evidence>
<dbReference type="InterPro" id="IPR036869">
    <property type="entry name" value="J_dom_sf"/>
</dbReference>
<evidence type="ECO:0000313" key="6">
    <source>
        <dbReference type="Proteomes" id="UP000196027"/>
    </source>
</evidence>
<dbReference type="PROSITE" id="PS50076">
    <property type="entry name" value="DNAJ_2"/>
    <property type="match status" value="1"/>
</dbReference>
<dbReference type="InterPro" id="IPR001623">
    <property type="entry name" value="DnaJ_domain"/>
</dbReference>
<accession>A0A1Y0I471</accession>
<keyword evidence="1" id="KW-0143">Chaperone</keyword>
<keyword evidence="3" id="KW-0812">Transmembrane</keyword>
<dbReference type="CDD" id="cd06257">
    <property type="entry name" value="DnaJ"/>
    <property type="match status" value="1"/>
</dbReference>
<name>A0A1Y0I471_9GAMM</name>
<proteinExistence type="predicted"/>
<dbReference type="Pfam" id="PF00226">
    <property type="entry name" value="DnaJ"/>
    <property type="match status" value="1"/>
</dbReference>
<reference evidence="5 6" key="1">
    <citation type="submission" date="2017-05" db="EMBL/GenBank/DDBJ databases">
        <title>Genomic insights into alkan degradation activity of Oleiphilus messinensis.</title>
        <authorList>
            <person name="Kozyavkin S.A."/>
            <person name="Slesarev A.I."/>
            <person name="Golyshin P.N."/>
            <person name="Korzhenkov A."/>
            <person name="Golyshina O.N."/>
            <person name="Toshchakov S.V."/>
        </authorList>
    </citation>
    <scope>NUCLEOTIDE SEQUENCE [LARGE SCALE GENOMIC DNA]</scope>
    <source>
        <strain evidence="5 6">ME102</strain>
    </source>
</reference>
<feature type="domain" description="J" evidence="4">
    <location>
        <begin position="6"/>
        <end position="71"/>
    </location>
</feature>
<dbReference type="OrthoDB" id="9779889at2"/>
<dbReference type="Proteomes" id="UP000196027">
    <property type="component" value="Chromosome"/>
</dbReference>
<organism evidence="5 6">
    <name type="scientific">Oleiphilus messinensis</name>
    <dbReference type="NCBI Taxonomy" id="141451"/>
    <lineage>
        <taxon>Bacteria</taxon>
        <taxon>Pseudomonadati</taxon>
        <taxon>Pseudomonadota</taxon>
        <taxon>Gammaproteobacteria</taxon>
        <taxon>Oceanospirillales</taxon>
        <taxon>Oleiphilaceae</taxon>
        <taxon>Oleiphilus</taxon>
    </lineage>
</organism>
<evidence type="ECO:0000256" key="1">
    <source>
        <dbReference type="ARBA" id="ARBA00023186"/>
    </source>
</evidence>
<dbReference type="PANTHER" id="PTHR44873:SF1">
    <property type="entry name" value="DNAJ HOMOLOG SUBFAMILY C MEMBER 30, MITOCHONDRIAL"/>
    <property type="match status" value="1"/>
</dbReference>
<dbReference type="PRINTS" id="PR00625">
    <property type="entry name" value="JDOMAIN"/>
</dbReference>
<evidence type="ECO:0000313" key="5">
    <source>
        <dbReference type="EMBL" id="ARU54254.1"/>
    </source>
</evidence>
<gene>
    <name evidence="5" type="ORF">OLMES_0146</name>
</gene>
<dbReference type="SUPFAM" id="SSF46565">
    <property type="entry name" value="Chaperone J-domain"/>
    <property type="match status" value="1"/>
</dbReference>
<dbReference type="Gene3D" id="1.10.287.110">
    <property type="entry name" value="DnaJ domain"/>
    <property type="match status" value="1"/>
</dbReference>
<dbReference type="RefSeq" id="WP_087459478.1">
    <property type="nucleotide sequence ID" value="NZ_CP021425.1"/>
</dbReference>
<dbReference type="KEGG" id="ome:OLMES_0146"/>
<dbReference type="AlphaFoldDB" id="A0A1Y0I471"/>
<feature type="transmembrane region" description="Helical" evidence="3">
    <location>
        <begin position="166"/>
        <end position="186"/>
    </location>
</feature>
<feature type="compositionally biased region" description="Polar residues" evidence="2">
    <location>
        <begin position="93"/>
        <end position="103"/>
    </location>
</feature>
<dbReference type="EMBL" id="CP021425">
    <property type="protein sequence ID" value="ARU54254.1"/>
    <property type="molecule type" value="Genomic_DNA"/>
</dbReference>
<dbReference type="SMART" id="SM00271">
    <property type="entry name" value="DnaJ"/>
    <property type="match status" value="1"/>
</dbReference>
<keyword evidence="6" id="KW-1185">Reference proteome</keyword>
<protein>
    <recommendedName>
        <fullName evidence="4">J domain-containing protein</fullName>
    </recommendedName>
</protein>
<dbReference type="InterPro" id="IPR053025">
    <property type="entry name" value="Mito_ATP_Synthase-Asso"/>
</dbReference>
<feature type="region of interest" description="Disordered" evidence="2">
    <location>
        <begin position="80"/>
        <end position="113"/>
    </location>
</feature>
<sequence length="237" mass="26471">MGQFRTHYDNLKVPRNASQAEIRLAYKKLCQKYHPDKCPTNSDSQRIIRIVNSAYAVLSDPRSRRKHDVWIRTQQARADAAKSTPLKIKGNSDPASERNTSTGEDGRTGPSAKSGFDFLTRVQNLNRINAQIEREVLRAKAQSVRSESAPMEAVCNWQGRRWQAPVIVALKLVLCILLIASLLVGAPELNPPADGMGISQPPLTTLERADTHDEISRLEAIEQSHPPSQGWIDKNIF</sequence>
<evidence type="ECO:0000256" key="3">
    <source>
        <dbReference type="SAM" id="Phobius"/>
    </source>
</evidence>
<evidence type="ECO:0000259" key="4">
    <source>
        <dbReference type="PROSITE" id="PS50076"/>
    </source>
</evidence>